<dbReference type="Pfam" id="PF00005">
    <property type="entry name" value="ABC_tran"/>
    <property type="match status" value="1"/>
</dbReference>
<dbReference type="SUPFAM" id="SSF52540">
    <property type="entry name" value="P-loop containing nucleoside triphosphate hydrolases"/>
    <property type="match status" value="1"/>
</dbReference>
<name>A0A6J6H7F1_9ZZZZ</name>
<keyword evidence="2" id="KW-0813">Transport</keyword>
<dbReference type="InterPro" id="IPR003593">
    <property type="entry name" value="AAA+_ATPase"/>
</dbReference>
<dbReference type="PROSITE" id="PS50929">
    <property type="entry name" value="ABC_TM1F"/>
    <property type="match status" value="1"/>
</dbReference>
<dbReference type="InterPro" id="IPR027417">
    <property type="entry name" value="P-loop_NTPase"/>
</dbReference>
<dbReference type="PROSITE" id="PS50893">
    <property type="entry name" value="ABC_TRANSPORTER_2"/>
    <property type="match status" value="1"/>
</dbReference>
<dbReference type="FunFam" id="3.40.50.300:FF:000854">
    <property type="entry name" value="Multidrug ABC transporter ATP-binding protein"/>
    <property type="match status" value="1"/>
</dbReference>
<feature type="domain" description="ABC transporter" evidence="10">
    <location>
        <begin position="334"/>
        <end position="569"/>
    </location>
</feature>
<keyword evidence="7 9" id="KW-1133">Transmembrane helix</keyword>
<dbReference type="PROSITE" id="PS00211">
    <property type="entry name" value="ABC_TRANSPORTER_1"/>
    <property type="match status" value="1"/>
</dbReference>
<evidence type="ECO:0000313" key="12">
    <source>
        <dbReference type="EMBL" id="CAB4604688.1"/>
    </source>
</evidence>
<evidence type="ECO:0000256" key="6">
    <source>
        <dbReference type="ARBA" id="ARBA00022840"/>
    </source>
</evidence>
<evidence type="ECO:0000259" key="10">
    <source>
        <dbReference type="PROSITE" id="PS50893"/>
    </source>
</evidence>
<protein>
    <submittedName>
        <fullName evidence="12">Unannotated protein</fullName>
    </submittedName>
</protein>
<feature type="transmembrane region" description="Helical" evidence="9">
    <location>
        <begin position="54"/>
        <end position="78"/>
    </location>
</feature>
<sequence length="578" mass="62908">MLKRLLSSVLTKYRGLLWLVVGLQAVQALAGLFLPTLNSDIINNGVVKQDVPYIWKMGGVMLLVTLAQVIFSVTAVYFGSKVAMGFGRDVRRQLFHQVNDFSTREVAVFGAPSLITRITNDVQQVQMLVLMTCTLILGAPFTAIGGVFMAMHQDLGLSRILMVSIPILAVLLSIIISSMVPTFRKMQERIDRINEILREQLTGIRVVRAFVREPEEAERFSVANDAVTQTALRGGRLQALMFPTATLIVNLSSVAVVWFGSNRINDGLMKPGAMIAFLTYLTQILMSVMMTTWMAALIPRAAVSAERIMEVLQTPSSVVISDNPVSELSQTAVLQFDHVSFRYPGAEQPVLNDVTFTVRAGETLAVIGSTGSGKTTLVNLIPRLVDATEGVVSLDGVDVRDLAPEALWSRVGIVPQKPYLFSGTVASNLGYGKENATDEEMWEALRIAQAEDFVRAMPEGLNATIAQGGANVSGGQRQRLAIARALIRKPEIYLFDDSFSALDLATDARLRAALAPYVKEAVVVVVAQRVSTIRHANKIMVLEDGDCVGFGTHDELLATCETYQEIVSSQASAQEGVS</sequence>
<dbReference type="InterPro" id="IPR003439">
    <property type="entry name" value="ABC_transporter-like_ATP-bd"/>
</dbReference>
<dbReference type="AlphaFoldDB" id="A0A6J6H7F1"/>
<reference evidence="12" key="1">
    <citation type="submission" date="2020-05" db="EMBL/GenBank/DDBJ databases">
        <authorList>
            <person name="Chiriac C."/>
            <person name="Salcher M."/>
            <person name="Ghai R."/>
            <person name="Kavagutti S V."/>
        </authorList>
    </citation>
    <scope>NUCLEOTIDE SEQUENCE</scope>
</reference>
<keyword evidence="8 9" id="KW-0472">Membrane</keyword>
<feature type="transmembrane region" description="Helical" evidence="9">
    <location>
        <begin position="160"/>
        <end position="183"/>
    </location>
</feature>
<keyword evidence="4 9" id="KW-0812">Transmembrane</keyword>
<dbReference type="SUPFAM" id="SSF90123">
    <property type="entry name" value="ABC transporter transmembrane region"/>
    <property type="match status" value="1"/>
</dbReference>
<dbReference type="Pfam" id="PF00664">
    <property type="entry name" value="ABC_membrane"/>
    <property type="match status" value="1"/>
</dbReference>
<evidence type="ECO:0000259" key="11">
    <source>
        <dbReference type="PROSITE" id="PS50929"/>
    </source>
</evidence>
<dbReference type="PANTHER" id="PTHR43394">
    <property type="entry name" value="ATP-DEPENDENT PERMEASE MDL1, MITOCHONDRIAL"/>
    <property type="match status" value="1"/>
</dbReference>
<evidence type="ECO:0000256" key="1">
    <source>
        <dbReference type="ARBA" id="ARBA00004651"/>
    </source>
</evidence>
<accession>A0A6J6H7F1</accession>
<keyword evidence="3" id="KW-1003">Cell membrane</keyword>
<organism evidence="12">
    <name type="scientific">freshwater metagenome</name>
    <dbReference type="NCBI Taxonomy" id="449393"/>
    <lineage>
        <taxon>unclassified sequences</taxon>
        <taxon>metagenomes</taxon>
        <taxon>ecological metagenomes</taxon>
    </lineage>
</organism>
<dbReference type="InterPro" id="IPR039421">
    <property type="entry name" value="Type_1_exporter"/>
</dbReference>
<keyword evidence="5" id="KW-0547">Nucleotide-binding</keyword>
<comment type="subcellular location">
    <subcellularLocation>
        <location evidence="1">Cell membrane</location>
        <topology evidence="1">Multi-pass membrane protein</topology>
    </subcellularLocation>
</comment>
<proteinExistence type="predicted"/>
<evidence type="ECO:0000256" key="7">
    <source>
        <dbReference type="ARBA" id="ARBA00022989"/>
    </source>
</evidence>
<evidence type="ECO:0000256" key="9">
    <source>
        <dbReference type="SAM" id="Phobius"/>
    </source>
</evidence>
<dbReference type="InterPro" id="IPR011527">
    <property type="entry name" value="ABC1_TM_dom"/>
</dbReference>
<gene>
    <name evidence="12" type="ORF">UFOPK1874_00004</name>
</gene>
<dbReference type="InterPro" id="IPR036640">
    <property type="entry name" value="ABC1_TM_sf"/>
</dbReference>
<feature type="transmembrane region" description="Helical" evidence="9">
    <location>
        <begin position="239"/>
        <end position="261"/>
    </location>
</feature>
<evidence type="ECO:0000256" key="5">
    <source>
        <dbReference type="ARBA" id="ARBA00022741"/>
    </source>
</evidence>
<keyword evidence="6" id="KW-0067">ATP-binding</keyword>
<dbReference type="GO" id="GO:0015421">
    <property type="term" value="F:ABC-type oligopeptide transporter activity"/>
    <property type="evidence" value="ECO:0007669"/>
    <property type="project" value="TreeGrafter"/>
</dbReference>
<evidence type="ECO:0000256" key="8">
    <source>
        <dbReference type="ARBA" id="ARBA00023136"/>
    </source>
</evidence>
<feature type="transmembrane region" description="Helical" evidence="9">
    <location>
        <begin position="127"/>
        <end position="148"/>
    </location>
</feature>
<dbReference type="InterPro" id="IPR017871">
    <property type="entry name" value="ABC_transporter-like_CS"/>
</dbReference>
<dbReference type="EMBL" id="CAEZUX010000001">
    <property type="protein sequence ID" value="CAB4604688.1"/>
    <property type="molecule type" value="Genomic_DNA"/>
</dbReference>
<dbReference type="GO" id="GO:0005886">
    <property type="term" value="C:plasma membrane"/>
    <property type="evidence" value="ECO:0007669"/>
    <property type="project" value="UniProtKB-SubCell"/>
</dbReference>
<dbReference type="Gene3D" id="1.20.1560.10">
    <property type="entry name" value="ABC transporter type 1, transmembrane domain"/>
    <property type="match status" value="1"/>
</dbReference>
<dbReference type="CDD" id="cd18548">
    <property type="entry name" value="ABC_6TM_Tm287_like"/>
    <property type="match status" value="1"/>
</dbReference>
<feature type="domain" description="ABC transmembrane type-1" evidence="11">
    <location>
        <begin position="18"/>
        <end position="300"/>
    </location>
</feature>
<evidence type="ECO:0000256" key="2">
    <source>
        <dbReference type="ARBA" id="ARBA00022448"/>
    </source>
</evidence>
<evidence type="ECO:0000256" key="4">
    <source>
        <dbReference type="ARBA" id="ARBA00022692"/>
    </source>
</evidence>
<dbReference type="GO" id="GO:0005524">
    <property type="term" value="F:ATP binding"/>
    <property type="evidence" value="ECO:0007669"/>
    <property type="project" value="UniProtKB-KW"/>
</dbReference>
<dbReference type="Gene3D" id="3.40.50.300">
    <property type="entry name" value="P-loop containing nucleotide triphosphate hydrolases"/>
    <property type="match status" value="1"/>
</dbReference>
<feature type="transmembrane region" description="Helical" evidence="9">
    <location>
        <begin position="273"/>
        <end position="298"/>
    </location>
</feature>
<evidence type="ECO:0000256" key="3">
    <source>
        <dbReference type="ARBA" id="ARBA00022475"/>
    </source>
</evidence>
<dbReference type="GO" id="GO:0016887">
    <property type="term" value="F:ATP hydrolysis activity"/>
    <property type="evidence" value="ECO:0007669"/>
    <property type="project" value="InterPro"/>
</dbReference>
<dbReference type="SMART" id="SM00382">
    <property type="entry name" value="AAA"/>
    <property type="match status" value="1"/>
</dbReference>
<dbReference type="PANTHER" id="PTHR43394:SF1">
    <property type="entry name" value="ATP-BINDING CASSETTE SUB-FAMILY B MEMBER 10, MITOCHONDRIAL"/>
    <property type="match status" value="1"/>
</dbReference>